<feature type="transmembrane region" description="Helical" evidence="1">
    <location>
        <begin position="6"/>
        <end position="26"/>
    </location>
</feature>
<evidence type="ECO:0000256" key="1">
    <source>
        <dbReference type="SAM" id="Phobius"/>
    </source>
</evidence>
<evidence type="ECO:0008006" key="3">
    <source>
        <dbReference type="Google" id="ProtNLM"/>
    </source>
</evidence>
<dbReference type="Pfam" id="PF07963">
    <property type="entry name" value="N_methyl"/>
    <property type="match status" value="1"/>
</dbReference>
<dbReference type="InterPro" id="IPR012902">
    <property type="entry name" value="N_methyl_site"/>
</dbReference>
<dbReference type="EMBL" id="AMFJ01000462">
    <property type="protein sequence ID" value="EKE27586.1"/>
    <property type="molecule type" value="Genomic_DNA"/>
</dbReference>
<dbReference type="NCBIfam" id="TIGR02532">
    <property type="entry name" value="IV_pilin_GFxxxE"/>
    <property type="match status" value="1"/>
</dbReference>
<sequence>MSNKGFTLVEVLISALILSVTVFWILRLANNNAAQVWVLERNKLLNETIFNTRECLKSMDFDSLNALTSTVSINFWQDNNNCQTWSYNSDLSFSWIVYRSFTDWTESRWDEIFSYIKVISWATILDVENHVSDWINTKKSTYKIYK</sequence>
<keyword evidence="1" id="KW-0472">Membrane</keyword>
<proteinExistence type="predicted"/>
<reference evidence="2" key="1">
    <citation type="journal article" date="2012" name="Science">
        <title>Fermentation, hydrogen, and sulfur metabolism in multiple uncultivated bacterial phyla.</title>
        <authorList>
            <person name="Wrighton K.C."/>
            <person name="Thomas B.C."/>
            <person name="Sharon I."/>
            <person name="Miller C.S."/>
            <person name="Castelle C.J."/>
            <person name="VerBerkmoes N.C."/>
            <person name="Wilkins M.J."/>
            <person name="Hettich R.L."/>
            <person name="Lipton M.S."/>
            <person name="Williams K.H."/>
            <person name="Long P.E."/>
            <person name="Banfield J.F."/>
        </authorList>
    </citation>
    <scope>NUCLEOTIDE SEQUENCE [LARGE SCALE GENOMIC DNA]</scope>
</reference>
<dbReference type="AlphaFoldDB" id="K2F8Y0"/>
<accession>K2F8Y0</accession>
<keyword evidence="1" id="KW-0812">Transmembrane</keyword>
<name>K2F8Y0_9BACT</name>
<comment type="caution">
    <text evidence="2">The sequence shown here is derived from an EMBL/GenBank/DDBJ whole genome shotgun (WGS) entry which is preliminary data.</text>
</comment>
<organism evidence="2">
    <name type="scientific">uncultured bacterium</name>
    <name type="common">gcode 4</name>
    <dbReference type="NCBI Taxonomy" id="1234023"/>
    <lineage>
        <taxon>Bacteria</taxon>
        <taxon>environmental samples</taxon>
    </lineage>
</organism>
<gene>
    <name evidence="2" type="ORF">ACD_3C00188G0002</name>
</gene>
<evidence type="ECO:0000313" key="2">
    <source>
        <dbReference type="EMBL" id="EKE27586.1"/>
    </source>
</evidence>
<keyword evidence="1" id="KW-1133">Transmembrane helix</keyword>
<protein>
    <recommendedName>
        <fullName evidence="3">Prepilin-type N-terminal cleavage/methylation domain-containing protein</fullName>
    </recommendedName>
</protein>